<evidence type="ECO:0000313" key="2">
    <source>
        <dbReference type="EMBL" id="CAB5218395.1"/>
    </source>
</evidence>
<gene>
    <name evidence="2" type="ORF">UFOVP212_27</name>
</gene>
<dbReference type="InterPro" id="IPR009045">
    <property type="entry name" value="Zn_M74/Hedgehog-like"/>
</dbReference>
<protein>
    <submittedName>
        <fullName evidence="2">Peptidase M15A, C-terminal</fullName>
    </submittedName>
</protein>
<name>A0A6J7WP03_9CAUD</name>
<sequence>MDNISEHITYNEATISPTAIRFGIENTPTEHQLNSMQVVATNCFEPLRKWYGKPIKIGSFFRSTLLNEKVGGATNSQHTKGEAIDMNAGSKEENKKIFEWCKANLVYDQLINEYDFTWVHISFRQGANRNMVVVVK</sequence>
<evidence type="ECO:0000259" key="1">
    <source>
        <dbReference type="Pfam" id="PF08291"/>
    </source>
</evidence>
<feature type="domain" description="Peptidase M15A C-terminal" evidence="1">
    <location>
        <begin position="7"/>
        <end position="122"/>
    </location>
</feature>
<dbReference type="SUPFAM" id="SSF55166">
    <property type="entry name" value="Hedgehog/DD-peptidase"/>
    <property type="match status" value="1"/>
</dbReference>
<proteinExistence type="predicted"/>
<reference evidence="2" key="1">
    <citation type="submission" date="2020-05" db="EMBL/GenBank/DDBJ databases">
        <authorList>
            <person name="Chiriac C."/>
            <person name="Salcher M."/>
            <person name="Ghai R."/>
            <person name="Kavagutti S V."/>
        </authorList>
    </citation>
    <scope>NUCLEOTIDE SEQUENCE</scope>
</reference>
<organism evidence="2">
    <name type="scientific">uncultured Caudovirales phage</name>
    <dbReference type="NCBI Taxonomy" id="2100421"/>
    <lineage>
        <taxon>Viruses</taxon>
        <taxon>Duplodnaviria</taxon>
        <taxon>Heunggongvirae</taxon>
        <taxon>Uroviricota</taxon>
        <taxon>Caudoviricetes</taxon>
        <taxon>Peduoviridae</taxon>
        <taxon>Maltschvirus</taxon>
        <taxon>Maltschvirus maltsch</taxon>
    </lineage>
</organism>
<dbReference type="EMBL" id="LR798265">
    <property type="protein sequence ID" value="CAB5218395.1"/>
    <property type="molecule type" value="Genomic_DNA"/>
</dbReference>
<accession>A0A6J7WP03</accession>
<dbReference type="InterPro" id="IPR013230">
    <property type="entry name" value="Peptidase_M15A_C"/>
</dbReference>
<dbReference type="Pfam" id="PF08291">
    <property type="entry name" value="Peptidase_M15_3"/>
    <property type="match status" value="1"/>
</dbReference>
<dbReference type="Gene3D" id="3.30.1380.10">
    <property type="match status" value="1"/>
</dbReference>